<keyword evidence="2" id="KW-1185">Reference proteome</keyword>
<dbReference type="Proteomes" id="UP001159363">
    <property type="component" value="Chromosome X"/>
</dbReference>
<evidence type="ECO:0000313" key="1">
    <source>
        <dbReference type="EMBL" id="KAJ8886459.1"/>
    </source>
</evidence>
<dbReference type="Gene3D" id="3.30.420.10">
    <property type="entry name" value="Ribonuclease H-like superfamily/Ribonuclease H"/>
    <property type="match status" value="1"/>
</dbReference>
<reference evidence="1 2" key="1">
    <citation type="submission" date="2023-02" db="EMBL/GenBank/DDBJ databases">
        <title>LHISI_Scaffold_Assembly.</title>
        <authorList>
            <person name="Stuart O.P."/>
            <person name="Cleave R."/>
            <person name="Magrath M.J.L."/>
            <person name="Mikheyev A.S."/>
        </authorList>
    </citation>
    <scope>NUCLEOTIDE SEQUENCE [LARGE SCALE GENOMIC DNA]</scope>
    <source>
        <strain evidence="1">Daus_M_001</strain>
        <tissue evidence="1">Leg muscle</tissue>
    </source>
</reference>
<protein>
    <submittedName>
        <fullName evidence="1">Uncharacterized protein</fullName>
    </submittedName>
</protein>
<evidence type="ECO:0000313" key="2">
    <source>
        <dbReference type="Proteomes" id="UP001159363"/>
    </source>
</evidence>
<organism evidence="1 2">
    <name type="scientific">Dryococelus australis</name>
    <dbReference type="NCBI Taxonomy" id="614101"/>
    <lineage>
        <taxon>Eukaryota</taxon>
        <taxon>Metazoa</taxon>
        <taxon>Ecdysozoa</taxon>
        <taxon>Arthropoda</taxon>
        <taxon>Hexapoda</taxon>
        <taxon>Insecta</taxon>
        <taxon>Pterygota</taxon>
        <taxon>Neoptera</taxon>
        <taxon>Polyneoptera</taxon>
        <taxon>Phasmatodea</taxon>
        <taxon>Verophasmatodea</taxon>
        <taxon>Anareolatae</taxon>
        <taxon>Phasmatidae</taxon>
        <taxon>Eurycanthinae</taxon>
        <taxon>Dryococelus</taxon>
    </lineage>
</organism>
<sequence>MINTVIFRKHRLGPDTCSTDLTSQKKFRVYGCQMSASYKEPSIPHEVPRVPYIKVGADLECSGCTYLIFIDYYSHWLNLCPLPNKSSKSVISTMQNVFNVHDFPKT</sequence>
<dbReference type="EMBL" id="JARBHB010000004">
    <property type="protein sequence ID" value="KAJ8886459.1"/>
    <property type="molecule type" value="Genomic_DNA"/>
</dbReference>
<dbReference type="InterPro" id="IPR012337">
    <property type="entry name" value="RNaseH-like_sf"/>
</dbReference>
<dbReference type="InterPro" id="IPR036397">
    <property type="entry name" value="RNaseH_sf"/>
</dbReference>
<gene>
    <name evidence="1" type="ORF">PR048_012670</name>
</gene>
<accession>A0ABQ9HQ29</accession>
<proteinExistence type="predicted"/>
<dbReference type="SUPFAM" id="SSF53098">
    <property type="entry name" value="Ribonuclease H-like"/>
    <property type="match status" value="1"/>
</dbReference>
<name>A0ABQ9HQ29_9NEOP</name>
<comment type="caution">
    <text evidence="1">The sequence shown here is derived from an EMBL/GenBank/DDBJ whole genome shotgun (WGS) entry which is preliminary data.</text>
</comment>